<gene>
    <name evidence="2" type="ORF">LZ11_00585</name>
</gene>
<accession>A0A5S5AX97</accession>
<protein>
    <submittedName>
        <fullName evidence="2">Dinitrogenase iron-molybdenum cofactor</fullName>
    </submittedName>
</protein>
<evidence type="ECO:0000313" key="3">
    <source>
        <dbReference type="Proteomes" id="UP000322294"/>
    </source>
</evidence>
<dbReference type="Proteomes" id="UP000322294">
    <property type="component" value="Unassembled WGS sequence"/>
</dbReference>
<name>A0A5S5AX97_9FIRM</name>
<sequence length="77" mass="8367">MKVAVTSTGSDLDSILDERFGRCKYFIFIDPETKEFEAVENECMSGAHGTGVQVAQFIIDNGISALITGNVGQQIRP</sequence>
<keyword evidence="3" id="KW-1185">Reference proteome</keyword>
<evidence type="ECO:0000313" key="2">
    <source>
        <dbReference type="EMBL" id="TYP57592.1"/>
    </source>
</evidence>
<dbReference type="Pfam" id="PF02579">
    <property type="entry name" value="Nitro_FeMo-Co"/>
    <property type="match status" value="1"/>
</dbReference>
<evidence type="ECO:0000259" key="1">
    <source>
        <dbReference type="Pfam" id="PF02579"/>
    </source>
</evidence>
<dbReference type="InterPro" id="IPR036105">
    <property type="entry name" value="DiNase_FeMo-co_biosyn_sf"/>
</dbReference>
<dbReference type="EMBL" id="VNHO01000005">
    <property type="protein sequence ID" value="TYP57592.1"/>
    <property type="molecule type" value="Genomic_DNA"/>
</dbReference>
<dbReference type="OrthoDB" id="9807451at2"/>
<dbReference type="RefSeq" id="WP_148866399.1">
    <property type="nucleotide sequence ID" value="NZ_VNHO01000005.1"/>
</dbReference>
<dbReference type="AlphaFoldDB" id="A0A5S5AX97"/>
<dbReference type="PANTHER" id="PTHR42983">
    <property type="entry name" value="DINITROGENASE IRON-MOLYBDENUM COFACTOR PROTEIN-RELATED"/>
    <property type="match status" value="1"/>
</dbReference>
<reference evidence="2 3" key="1">
    <citation type="submission" date="2019-07" db="EMBL/GenBank/DDBJ databases">
        <title>Genomic Encyclopedia of Type Strains, Phase I: the one thousand microbial genomes (KMG-I) project.</title>
        <authorList>
            <person name="Kyrpides N."/>
        </authorList>
    </citation>
    <scope>NUCLEOTIDE SEQUENCE [LARGE SCALE GENOMIC DNA]</scope>
    <source>
        <strain evidence="2 3">DSM 16647</strain>
    </source>
</reference>
<dbReference type="InterPro" id="IPR003731">
    <property type="entry name" value="Di-Nase_FeMo-co_biosynth"/>
</dbReference>
<comment type="caution">
    <text evidence="2">The sequence shown here is derived from an EMBL/GenBank/DDBJ whole genome shotgun (WGS) entry which is preliminary data.</text>
</comment>
<feature type="domain" description="Dinitrogenase iron-molybdenum cofactor biosynthesis" evidence="1">
    <location>
        <begin position="13"/>
        <end position="74"/>
    </location>
</feature>
<organism evidence="2 3">
    <name type="scientific">Thermosediminibacter litoriperuensis</name>
    <dbReference type="NCBI Taxonomy" id="291989"/>
    <lineage>
        <taxon>Bacteria</taxon>
        <taxon>Bacillati</taxon>
        <taxon>Bacillota</taxon>
        <taxon>Clostridia</taxon>
        <taxon>Thermosediminibacterales</taxon>
        <taxon>Thermosediminibacteraceae</taxon>
        <taxon>Thermosediminibacter</taxon>
    </lineage>
</organism>
<dbReference type="PANTHER" id="PTHR42983:SF1">
    <property type="entry name" value="IRON-MOLYBDENUM PROTEIN"/>
    <property type="match status" value="1"/>
</dbReference>
<dbReference type="SUPFAM" id="SSF53146">
    <property type="entry name" value="Nitrogenase accessory factor-like"/>
    <property type="match status" value="1"/>
</dbReference>
<dbReference type="Gene3D" id="3.30.420.130">
    <property type="entry name" value="Dinitrogenase iron-molybdenum cofactor biosynthesis domain"/>
    <property type="match status" value="1"/>
</dbReference>
<proteinExistence type="predicted"/>